<dbReference type="Proteomes" id="UP000035680">
    <property type="component" value="Unassembled WGS sequence"/>
</dbReference>
<evidence type="ECO:0000256" key="2">
    <source>
        <dbReference type="SAM" id="SignalP"/>
    </source>
</evidence>
<protein>
    <submittedName>
        <fullName evidence="4">S-adenosyl-L-methionine-dependent methyltransferase</fullName>
    </submittedName>
</protein>
<evidence type="ECO:0000313" key="4">
    <source>
        <dbReference type="WBParaSite" id="SVE_0687900.1"/>
    </source>
</evidence>
<feature type="region of interest" description="Disordered" evidence="1">
    <location>
        <begin position="34"/>
        <end position="53"/>
    </location>
</feature>
<keyword evidence="2" id="KW-0732">Signal</keyword>
<name>A0A0K0FDF3_STRVS</name>
<sequence>MKLIITSFTFFVLLLLINVTYNLKVRSAGNSERYKRDTSADGKTEVSCSDDDNDRKEECKKVLKEGDGKDCEFETFVMTFSGAHNKNQDINNFRFRLEKCPDGGSRTCIMQYEENKRNNTCTCSTYTCKFKQNKLLRNI</sequence>
<feature type="signal peptide" evidence="2">
    <location>
        <begin position="1"/>
        <end position="22"/>
    </location>
</feature>
<evidence type="ECO:0000313" key="3">
    <source>
        <dbReference type="Proteomes" id="UP000035680"/>
    </source>
</evidence>
<keyword evidence="3" id="KW-1185">Reference proteome</keyword>
<proteinExistence type="predicted"/>
<organism evidence="3 4">
    <name type="scientific">Strongyloides venezuelensis</name>
    <name type="common">Threadworm</name>
    <dbReference type="NCBI Taxonomy" id="75913"/>
    <lineage>
        <taxon>Eukaryota</taxon>
        <taxon>Metazoa</taxon>
        <taxon>Ecdysozoa</taxon>
        <taxon>Nematoda</taxon>
        <taxon>Chromadorea</taxon>
        <taxon>Rhabditida</taxon>
        <taxon>Tylenchina</taxon>
        <taxon>Panagrolaimomorpha</taxon>
        <taxon>Strongyloidoidea</taxon>
        <taxon>Strongyloididae</taxon>
        <taxon>Strongyloides</taxon>
    </lineage>
</organism>
<dbReference type="AlphaFoldDB" id="A0A0K0FDF3"/>
<feature type="chain" id="PRO_5005329524" evidence="2">
    <location>
        <begin position="23"/>
        <end position="139"/>
    </location>
</feature>
<accession>A0A0K0FDF3</accession>
<evidence type="ECO:0000256" key="1">
    <source>
        <dbReference type="SAM" id="MobiDB-lite"/>
    </source>
</evidence>
<feature type="compositionally biased region" description="Basic and acidic residues" evidence="1">
    <location>
        <begin position="34"/>
        <end position="44"/>
    </location>
</feature>
<reference evidence="4" key="2">
    <citation type="submission" date="2015-08" db="UniProtKB">
        <authorList>
            <consortium name="WormBaseParasite"/>
        </authorList>
    </citation>
    <scope>IDENTIFICATION</scope>
</reference>
<dbReference type="WBParaSite" id="SVE_0687900.1">
    <property type="protein sequence ID" value="SVE_0687900.1"/>
    <property type="gene ID" value="SVE_0687900"/>
</dbReference>
<reference evidence="3" key="1">
    <citation type="submission" date="2014-07" db="EMBL/GenBank/DDBJ databases">
        <authorList>
            <person name="Martin A.A"/>
            <person name="De Silva N."/>
        </authorList>
    </citation>
    <scope>NUCLEOTIDE SEQUENCE</scope>
</reference>